<sequence>MIGMISHNMPPIDNPTPDAPSVLSSNVPTNMNQGCMPGYSGVNCTSLCPYPLYGVDCQGICICSKDMCDVSTGCQQITTGSLVAQTLCLTGYFGRYCRARCIYPYYGEECEAQCNCSKPLCDVATGCKAVDEGMI</sequence>
<dbReference type="EnsemblMetazoa" id="G34219.1">
    <property type="protein sequence ID" value="G34219.1:cds"/>
    <property type="gene ID" value="G34219"/>
</dbReference>
<dbReference type="Proteomes" id="UP000005408">
    <property type="component" value="Unassembled WGS sequence"/>
</dbReference>
<evidence type="ECO:0000313" key="1">
    <source>
        <dbReference type="EnsemblMetazoa" id="G34219.1:cds"/>
    </source>
</evidence>
<dbReference type="Gene3D" id="2.170.300.10">
    <property type="entry name" value="Tie2 ligand-binding domain superfamily"/>
    <property type="match status" value="2"/>
</dbReference>
<accession>A0A8W8MN04</accession>
<protein>
    <submittedName>
        <fullName evidence="1">Uncharacterized protein</fullName>
    </submittedName>
</protein>
<organism evidence="1 2">
    <name type="scientific">Magallana gigas</name>
    <name type="common">Pacific oyster</name>
    <name type="synonym">Crassostrea gigas</name>
    <dbReference type="NCBI Taxonomy" id="29159"/>
    <lineage>
        <taxon>Eukaryota</taxon>
        <taxon>Metazoa</taxon>
        <taxon>Spiralia</taxon>
        <taxon>Lophotrochozoa</taxon>
        <taxon>Mollusca</taxon>
        <taxon>Bivalvia</taxon>
        <taxon>Autobranchia</taxon>
        <taxon>Pteriomorphia</taxon>
        <taxon>Ostreida</taxon>
        <taxon>Ostreoidea</taxon>
        <taxon>Ostreidae</taxon>
        <taxon>Magallana</taxon>
    </lineage>
</organism>
<keyword evidence="2" id="KW-1185">Reference proteome</keyword>
<reference evidence="1" key="1">
    <citation type="submission" date="2022-08" db="UniProtKB">
        <authorList>
            <consortium name="EnsemblMetazoa"/>
        </authorList>
    </citation>
    <scope>IDENTIFICATION</scope>
    <source>
        <strain evidence="1">05x7-T-G4-1.051#20</strain>
    </source>
</reference>
<proteinExistence type="predicted"/>
<name>A0A8W8MN04_MAGGI</name>
<dbReference type="AlphaFoldDB" id="A0A8W8MN04"/>
<evidence type="ECO:0000313" key="2">
    <source>
        <dbReference type="Proteomes" id="UP000005408"/>
    </source>
</evidence>